<dbReference type="OMA" id="TAFCRIR"/>
<dbReference type="HOGENOM" id="CLU_836851_0_0_1"/>
<proteinExistence type="predicted"/>
<evidence type="ECO:0000313" key="2">
    <source>
        <dbReference type="EMBL" id="EME41642.1"/>
    </source>
</evidence>
<dbReference type="AlphaFoldDB" id="N1PH10"/>
<sequence length="332" mass="36741">MTAFCRIRGHLKAPTFVQKAPPASPALTACTVHVSEPPKLDTVYEEATNSFIRHAPRQTAQTIQSGYGVYQMLWEEPLIDSAEHEEACAGEENRPAPPSPRMEKVKIKLAAWKSKSQAHDDHDGHHRWLPLLDINDRRRHGRSSDPEPGYGNETPAGPANTARGSVRSSAKPSLPQTPANEPEDDDDSCEGSPLILDVNGILGRPHTAQPTRSSTPNHDYIGMPRRSSLPASPSIPRQLSELSTGDLRFRSHRDSVEITHGHLMRYQIEGKMNQHLMNSQDSFVLTKSKLKTREPAHRASFAGPSVYRVNVGGLSPILDASPPELGDWERYE</sequence>
<dbReference type="Proteomes" id="UP000016933">
    <property type="component" value="Unassembled WGS sequence"/>
</dbReference>
<keyword evidence="3" id="KW-1185">Reference proteome</keyword>
<dbReference type="eggNOG" id="ENOG502T0SF">
    <property type="taxonomic scope" value="Eukaryota"/>
</dbReference>
<feature type="region of interest" description="Disordered" evidence="1">
    <location>
        <begin position="137"/>
        <end position="219"/>
    </location>
</feature>
<feature type="region of interest" description="Disordered" evidence="1">
    <location>
        <begin position="83"/>
        <end position="103"/>
    </location>
</feature>
<name>N1PH10_DOTSN</name>
<accession>N1PH10</accession>
<evidence type="ECO:0000313" key="3">
    <source>
        <dbReference type="Proteomes" id="UP000016933"/>
    </source>
</evidence>
<dbReference type="STRING" id="675120.N1PH10"/>
<protein>
    <submittedName>
        <fullName evidence="2">Uncharacterized protein</fullName>
    </submittedName>
</protein>
<reference evidence="2 3" key="2">
    <citation type="journal article" date="2012" name="PLoS Pathog.">
        <title>Diverse lifestyles and strategies of plant pathogenesis encoded in the genomes of eighteen Dothideomycetes fungi.</title>
        <authorList>
            <person name="Ohm R.A."/>
            <person name="Feau N."/>
            <person name="Henrissat B."/>
            <person name="Schoch C.L."/>
            <person name="Horwitz B.A."/>
            <person name="Barry K.W."/>
            <person name="Condon B.J."/>
            <person name="Copeland A.C."/>
            <person name="Dhillon B."/>
            <person name="Glaser F."/>
            <person name="Hesse C.N."/>
            <person name="Kosti I."/>
            <person name="LaButti K."/>
            <person name="Lindquist E.A."/>
            <person name="Lucas S."/>
            <person name="Salamov A.A."/>
            <person name="Bradshaw R.E."/>
            <person name="Ciuffetti L."/>
            <person name="Hamelin R.C."/>
            <person name="Kema G.H.J."/>
            <person name="Lawrence C."/>
            <person name="Scott J.A."/>
            <person name="Spatafora J.W."/>
            <person name="Turgeon B.G."/>
            <person name="de Wit P.J.G.M."/>
            <person name="Zhong S."/>
            <person name="Goodwin S.B."/>
            <person name="Grigoriev I.V."/>
        </authorList>
    </citation>
    <scope>NUCLEOTIDE SEQUENCE [LARGE SCALE GENOMIC DNA]</scope>
    <source>
        <strain evidence="3">NZE10 / CBS 128990</strain>
    </source>
</reference>
<feature type="compositionally biased region" description="Basic and acidic residues" evidence="1">
    <location>
        <begin position="83"/>
        <end position="94"/>
    </location>
</feature>
<evidence type="ECO:0000256" key="1">
    <source>
        <dbReference type="SAM" id="MobiDB-lite"/>
    </source>
</evidence>
<dbReference type="OrthoDB" id="3915580at2759"/>
<dbReference type="EMBL" id="KB446542">
    <property type="protein sequence ID" value="EME41642.1"/>
    <property type="molecule type" value="Genomic_DNA"/>
</dbReference>
<feature type="compositionally biased region" description="Polar residues" evidence="1">
    <location>
        <begin position="162"/>
        <end position="179"/>
    </location>
</feature>
<reference evidence="3" key="1">
    <citation type="journal article" date="2012" name="PLoS Genet.">
        <title>The genomes of the fungal plant pathogens Cladosporium fulvum and Dothistroma septosporum reveal adaptation to different hosts and lifestyles but also signatures of common ancestry.</title>
        <authorList>
            <person name="de Wit P.J.G.M."/>
            <person name="van der Burgt A."/>
            <person name="Oekmen B."/>
            <person name="Stergiopoulos I."/>
            <person name="Abd-Elsalam K.A."/>
            <person name="Aerts A.L."/>
            <person name="Bahkali A.H."/>
            <person name="Beenen H.G."/>
            <person name="Chettri P."/>
            <person name="Cox M.P."/>
            <person name="Datema E."/>
            <person name="de Vries R.P."/>
            <person name="Dhillon B."/>
            <person name="Ganley A.R."/>
            <person name="Griffiths S.A."/>
            <person name="Guo Y."/>
            <person name="Hamelin R.C."/>
            <person name="Henrissat B."/>
            <person name="Kabir M.S."/>
            <person name="Jashni M.K."/>
            <person name="Kema G."/>
            <person name="Klaubauf S."/>
            <person name="Lapidus A."/>
            <person name="Levasseur A."/>
            <person name="Lindquist E."/>
            <person name="Mehrabi R."/>
            <person name="Ohm R.A."/>
            <person name="Owen T.J."/>
            <person name="Salamov A."/>
            <person name="Schwelm A."/>
            <person name="Schijlen E."/>
            <person name="Sun H."/>
            <person name="van den Burg H.A."/>
            <person name="van Ham R.C.H.J."/>
            <person name="Zhang S."/>
            <person name="Goodwin S.B."/>
            <person name="Grigoriev I.V."/>
            <person name="Collemare J."/>
            <person name="Bradshaw R.E."/>
        </authorList>
    </citation>
    <scope>NUCLEOTIDE SEQUENCE [LARGE SCALE GENOMIC DNA]</scope>
    <source>
        <strain evidence="3">NZE10 / CBS 128990</strain>
    </source>
</reference>
<gene>
    <name evidence="2" type="ORF">DOTSEDRAFT_26788</name>
</gene>
<feature type="compositionally biased region" description="Polar residues" evidence="1">
    <location>
        <begin position="208"/>
        <end position="217"/>
    </location>
</feature>
<dbReference type="PROSITE" id="PS51257">
    <property type="entry name" value="PROKAR_LIPOPROTEIN"/>
    <property type="match status" value="1"/>
</dbReference>
<organism evidence="2 3">
    <name type="scientific">Dothistroma septosporum (strain NZE10 / CBS 128990)</name>
    <name type="common">Red band needle blight fungus</name>
    <name type="synonym">Mycosphaerella pini</name>
    <dbReference type="NCBI Taxonomy" id="675120"/>
    <lineage>
        <taxon>Eukaryota</taxon>
        <taxon>Fungi</taxon>
        <taxon>Dikarya</taxon>
        <taxon>Ascomycota</taxon>
        <taxon>Pezizomycotina</taxon>
        <taxon>Dothideomycetes</taxon>
        <taxon>Dothideomycetidae</taxon>
        <taxon>Mycosphaerellales</taxon>
        <taxon>Mycosphaerellaceae</taxon>
        <taxon>Dothistroma</taxon>
    </lineage>
</organism>